<dbReference type="Proteomes" id="UP000235145">
    <property type="component" value="Unassembled WGS sequence"/>
</dbReference>
<protein>
    <submittedName>
        <fullName evidence="1">Uncharacterized protein</fullName>
    </submittedName>
</protein>
<comment type="caution">
    <text evidence="1">The sequence shown here is derived from an EMBL/GenBank/DDBJ whole genome shotgun (WGS) entry which is preliminary data.</text>
</comment>
<keyword evidence="2" id="KW-1185">Reference proteome</keyword>
<dbReference type="InterPro" id="IPR016135">
    <property type="entry name" value="UBQ-conjugating_enzyme/RWD"/>
</dbReference>
<dbReference type="AlphaFoldDB" id="A0A9R1X2E4"/>
<dbReference type="Gene3D" id="3.10.110.10">
    <property type="entry name" value="Ubiquitin Conjugating Enzyme"/>
    <property type="match status" value="1"/>
</dbReference>
<gene>
    <name evidence="1" type="ORF">LSAT_V11C700359670</name>
</gene>
<name>A0A9R1X2E4_LACSA</name>
<organism evidence="1 2">
    <name type="scientific">Lactuca sativa</name>
    <name type="common">Garden lettuce</name>
    <dbReference type="NCBI Taxonomy" id="4236"/>
    <lineage>
        <taxon>Eukaryota</taxon>
        <taxon>Viridiplantae</taxon>
        <taxon>Streptophyta</taxon>
        <taxon>Embryophyta</taxon>
        <taxon>Tracheophyta</taxon>
        <taxon>Spermatophyta</taxon>
        <taxon>Magnoliopsida</taxon>
        <taxon>eudicotyledons</taxon>
        <taxon>Gunneridae</taxon>
        <taxon>Pentapetalae</taxon>
        <taxon>asterids</taxon>
        <taxon>campanulids</taxon>
        <taxon>Asterales</taxon>
        <taxon>Asteraceae</taxon>
        <taxon>Cichorioideae</taxon>
        <taxon>Cichorieae</taxon>
        <taxon>Lactucinae</taxon>
        <taxon>Lactuca</taxon>
    </lineage>
</organism>
<accession>A0A9R1X2E4</accession>
<evidence type="ECO:0000313" key="1">
    <source>
        <dbReference type="EMBL" id="KAJ0195604.1"/>
    </source>
</evidence>
<sequence>MGVLCLVKGPRLLNQEICTSCEEIDSTSNVSLDILEENSWSRALTISKVLLDKPQVPGIAHLYLVGRSKHDALAAEWTQRFANVNEVV</sequence>
<evidence type="ECO:0000313" key="2">
    <source>
        <dbReference type="Proteomes" id="UP000235145"/>
    </source>
</evidence>
<dbReference type="SUPFAM" id="SSF54495">
    <property type="entry name" value="UBC-like"/>
    <property type="match status" value="1"/>
</dbReference>
<proteinExistence type="predicted"/>
<reference evidence="1 2" key="1">
    <citation type="journal article" date="2017" name="Nat. Commun.">
        <title>Genome assembly with in vitro proximity ligation data and whole-genome triplication in lettuce.</title>
        <authorList>
            <person name="Reyes-Chin-Wo S."/>
            <person name="Wang Z."/>
            <person name="Yang X."/>
            <person name="Kozik A."/>
            <person name="Arikit S."/>
            <person name="Song C."/>
            <person name="Xia L."/>
            <person name="Froenicke L."/>
            <person name="Lavelle D.O."/>
            <person name="Truco M.J."/>
            <person name="Xia R."/>
            <person name="Zhu S."/>
            <person name="Xu C."/>
            <person name="Xu H."/>
            <person name="Xu X."/>
            <person name="Cox K."/>
            <person name="Korf I."/>
            <person name="Meyers B.C."/>
            <person name="Michelmore R.W."/>
        </authorList>
    </citation>
    <scope>NUCLEOTIDE SEQUENCE [LARGE SCALE GENOMIC DNA]</scope>
    <source>
        <strain evidence="2">cv. Salinas</strain>
        <tissue evidence="1">Seedlings</tissue>
    </source>
</reference>
<dbReference type="EMBL" id="NBSK02000007">
    <property type="protein sequence ID" value="KAJ0195604.1"/>
    <property type="molecule type" value="Genomic_DNA"/>
</dbReference>